<keyword evidence="5 7" id="KW-1133">Transmembrane helix</keyword>
<evidence type="ECO:0000256" key="5">
    <source>
        <dbReference type="ARBA" id="ARBA00022989"/>
    </source>
</evidence>
<dbReference type="STRING" id="70415.A0A5S6PZM3"/>
<keyword evidence="10" id="KW-1185">Reference proteome</keyword>
<dbReference type="AlphaFoldDB" id="A0A5S6PZM3"/>
<dbReference type="Pfam" id="PF16916">
    <property type="entry name" value="ZT_dimer"/>
    <property type="match status" value="1"/>
</dbReference>
<evidence type="ECO:0000256" key="3">
    <source>
        <dbReference type="ARBA" id="ARBA00022448"/>
    </source>
</evidence>
<dbReference type="GO" id="GO:0016020">
    <property type="term" value="C:membrane"/>
    <property type="evidence" value="ECO:0007669"/>
    <property type="project" value="UniProtKB-SubCell"/>
</dbReference>
<dbReference type="FunFam" id="1.20.1510.10:FF:000005">
    <property type="entry name" value="Putative Cation diffusion facilitator 1"/>
    <property type="match status" value="1"/>
</dbReference>
<dbReference type="WBParaSite" id="TMUE_0000000413.3">
    <property type="protein sequence ID" value="TMUE_0000000413.3"/>
    <property type="gene ID" value="WBGene00296353"/>
</dbReference>
<feature type="domain" description="Cation efflux protein transmembrane" evidence="8">
    <location>
        <begin position="94"/>
        <end position="270"/>
    </location>
</feature>
<dbReference type="SUPFAM" id="SSF160240">
    <property type="entry name" value="Cation efflux protein cytoplasmic domain-like"/>
    <property type="match status" value="1"/>
</dbReference>
<accession>A0A5S6PZM3</accession>
<feature type="transmembrane region" description="Helical" evidence="7">
    <location>
        <begin position="258"/>
        <end position="276"/>
    </location>
</feature>
<reference evidence="10" key="2">
    <citation type="submission" date="2014-03" db="EMBL/GenBank/DDBJ databases">
        <title>The whipworm genome and dual-species transcriptomics of an intimate host-pathogen interaction.</title>
        <authorList>
            <person name="Foth B.J."/>
            <person name="Tsai I.J."/>
            <person name="Reid A.J."/>
            <person name="Bancroft A.J."/>
            <person name="Nichol S."/>
            <person name="Tracey A."/>
            <person name="Holroyd N."/>
            <person name="Cotton J.A."/>
            <person name="Stanley E.J."/>
            <person name="Zarowiecki M."/>
            <person name="Liu J.Z."/>
            <person name="Huckvale T."/>
            <person name="Cooper P.J."/>
            <person name="Grencis R.K."/>
            <person name="Berriman M."/>
        </authorList>
    </citation>
    <scope>NUCLEOTIDE SEQUENCE [LARGE SCALE GENOMIC DNA]</scope>
    <source>
        <strain evidence="10">Edinburgh</strain>
    </source>
</reference>
<evidence type="ECO:0000256" key="1">
    <source>
        <dbReference type="ARBA" id="ARBA00004141"/>
    </source>
</evidence>
<evidence type="ECO:0000313" key="13">
    <source>
        <dbReference type="WBParaSite" id="TMUE_2000010663.1"/>
    </source>
</evidence>
<dbReference type="Gene3D" id="3.30.70.1350">
    <property type="entry name" value="Cation efflux protein, cytoplasmic domain"/>
    <property type="match status" value="1"/>
</dbReference>
<sequence length="377" mass="42337">MMCMASSRSGSVPLNVSSPCSVDHERAEYFEEAARMAPTKAVRRYYCKQAKLMRGYHEDKNLIVQFEQNKEKNGELQSGSSNGSSKKRSLRLAKITFLVNLLLLAVKATASGLSGSLSVISSVVDSAMDIASSVIIWISSRAIRKRDPRFYPRGRTRLEPLSLVIISFIMGSANIQVIVKSVNALIYDHIQPDIGVITISIMAVTVIAKLVLWLVCSSYKDCNIRILAQDHRNDCISNASAIICAYLGSHFWYCLDPIGAILISLYLCGSWMITGIRQVRIISGRAADPLIQSQITKICVDHEPKFERIETVLAYHFGTDYLVEVHGVLNENITLKEAHDISESLQRKIEHLPYVERAFVHVDYEFDHRPEHEHKVV</sequence>
<evidence type="ECO:0000313" key="11">
    <source>
        <dbReference type="WBParaSite" id="TMUE_0000000413.1"/>
    </source>
</evidence>
<evidence type="ECO:0000259" key="8">
    <source>
        <dbReference type="Pfam" id="PF01545"/>
    </source>
</evidence>
<comment type="subcellular location">
    <subcellularLocation>
        <location evidence="1">Membrane</location>
        <topology evidence="1">Multi-pass membrane protein</topology>
    </subcellularLocation>
</comment>
<dbReference type="PANTHER" id="PTHR43840">
    <property type="entry name" value="MITOCHONDRIAL METAL TRANSPORTER 1-RELATED"/>
    <property type="match status" value="1"/>
</dbReference>
<feature type="transmembrane region" description="Helical" evidence="7">
    <location>
        <begin position="160"/>
        <end position="179"/>
    </location>
</feature>
<feature type="transmembrane region" description="Helical" evidence="7">
    <location>
        <begin position="235"/>
        <end position="252"/>
    </location>
</feature>
<keyword evidence="4 7" id="KW-0812">Transmembrane</keyword>
<dbReference type="Gene3D" id="1.20.1510.10">
    <property type="entry name" value="Cation efflux protein transmembrane domain"/>
    <property type="match status" value="1"/>
</dbReference>
<protein>
    <submittedName>
        <fullName evidence="11 12">ZT_dimer domain-containing protein</fullName>
    </submittedName>
</protein>
<feature type="transmembrane region" description="Helical" evidence="7">
    <location>
        <begin position="95"/>
        <end position="113"/>
    </location>
</feature>
<dbReference type="InterPro" id="IPR027470">
    <property type="entry name" value="Cation_efflux_CTD"/>
</dbReference>
<dbReference type="InterPro" id="IPR027469">
    <property type="entry name" value="Cation_efflux_TMD_sf"/>
</dbReference>
<dbReference type="InterPro" id="IPR002524">
    <property type="entry name" value="Cation_efflux"/>
</dbReference>
<evidence type="ECO:0000259" key="9">
    <source>
        <dbReference type="Pfam" id="PF16916"/>
    </source>
</evidence>
<dbReference type="Pfam" id="PF01545">
    <property type="entry name" value="Cation_efflux"/>
    <property type="match status" value="1"/>
</dbReference>
<evidence type="ECO:0000313" key="12">
    <source>
        <dbReference type="WBParaSite" id="TMUE_0000000413.2"/>
    </source>
</evidence>
<dbReference type="InterPro" id="IPR050291">
    <property type="entry name" value="CDF_Transporter"/>
</dbReference>
<dbReference type="InterPro" id="IPR036837">
    <property type="entry name" value="Cation_efflux_CTD_sf"/>
</dbReference>
<keyword evidence="6 7" id="KW-0472">Membrane</keyword>
<feature type="transmembrane region" description="Helical" evidence="7">
    <location>
        <begin position="194"/>
        <end position="215"/>
    </location>
</feature>
<evidence type="ECO:0000313" key="10">
    <source>
        <dbReference type="Proteomes" id="UP000046395"/>
    </source>
</evidence>
<organism evidence="10 11">
    <name type="scientific">Trichuris muris</name>
    <name type="common">Mouse whipworm</name>
    <dbReference type="NCBI Taxonomy" id="70415"/>
    <lineage>
        <taxon>Eukaryota</taxon>
        <taxon>Metazoa</taxon>
        <taxon>Ecdysozoa</taxon>
        <taxon>Nematoda</taxon>
        <taxon>Enoplea</taxon>
        <taxon>Dorylaimia</taxon>
        <taxon>Trichinellida</taxon>
        <taxon>Trichuridae</taxon>
        <taxon>Trichuris</taxon>
    </lineage>
</organism>
<comment type="similarity">
    <text evidence="2">Belongs to the cation diffusion facilitator (CDF) transporter (TC 2.A.4) family. SLC30A subfamily.</text>
</comment>
<dbReference type="NCBIfam" id="TIGR01297">
    <property type="entry name" value="CDF"/>
    <property type="match status" value="1"/>
</dbReference>
<feature type="domain" description="Cation efflux protein cytoplasmic" evidence="9">
    <location>
        <begin position="290"/>
        <end position="363"/>
    </location>
</feature>
<dbReference type="SUPFAM" id="SSF161111">
    <property type="entry name" value="Cation efflux protein transmembrane domain-like"/>
    <property type="match status" value="1"/>
</dbReference>
<evidence type="ECO:0000256" key="6">
    <source>
        <dbReference type="ARBA" id="ARBA00023136"/>
    </source>
</evidence>
<dbReference type="WBParaSite" id="TMUE_0000000413.2">
    <property type="protein sequence ID" value="TMUE_0000000413.2"/>
    <property type="gene ID" value="WBGene00296353"/>
</dbReference>
<dbReference type="GO" id="GO:0008324">
    <property type="term" value="F:monoatomic cation transmembrane transporter activity"/>
    <property type="evidence" value="ECO:0007669"/>
    <property type="project" value="InterPro"/>
</dbReference>
<dbReference type="WBParaSite" id="TMUE_2000010663.2">
    <property type="protein sequence ID" value="TMUE_2000010663.2"/>
    <property type="gene ID" value="WBGene00292306"/>
</dbReference>
<reference evidence="10" key="1">
    <citation type="submission" date="2013-11" db="EMBL/GenBank/DDBJ databases">
        <authorList>
            <person name="Aslett M."/>
        </authorList>
    </citation>
    <scope>NUCLEOTIDE SEQUENCE [LARGE SCALE GENOMIC DNA]</scope>
    <source>
        <strain evidence="10">Edinburgh</strain>
    </source>
</reference>
<feature type="transmembrane region" description="Helical" evidence="7">
    <location>
        <begin position="119"/>
        <end position="139"/>
    </location>
</feature>
<evidence type="ECO:0000256" key="7">
    <source>
        <dbReference type="SAM" id="Phobius"/>
    </source>
</evidence>
<dbReference type="Proteomes" id="UP000046395">
    <property type="component" value="Unassembled WGS sequence"/>
</dbReference>
<evidence type="ECO:0000256" key="4">
    <source>
        <dbReference type="ARBA" id="ARBA00022692"/>
    </source>
</evidence>
<reference evidence="11 13" key="3">
    <citation type="submission" date="2019-12" db="UniProtKB">
        <authorList>
            <consortium name="WormBaseParasite"/>
        </authorList>
    </citation>
    <scope>IDENTIFICATION</scope>
</reference>
<dbReference type="PANTHER" id="PTHR43840:SF13">
    <property type="entry name" value="CATION EFFLUX PROTEIN CYTOPLASMIC DOMAIN-CONTAINING PROTEIN"/>
    <property type="match status" value="1"/>
</dbReference>
<proteinExistence type="inferred from homology"/>
<dbReference type="WBParaSite" id="TMUE_0000000413.1">
    <property type="protein sequence ID" value="TMUE_0000000413.1"/>
    <property type="gene ID" value="WBGene00296353"/>
</dbReference>
<dbReference type="WBParaSite" id="TMUE_2000010663.1">
    <property type="protein sequence ID" value="TMUE_2000010663.1"/>
    <property type="gene ID" value="WBGene00292306"/>
</dbReference>
<name>A0A5S6PZM3_TRIMR</name>
<dbReference type="InterPro" id="IPR058533">
    <property type="entry name" value="Cation_efflux_TM"/>
</dbReference>
<keyword evidence="3" id="KW-0813">Transport</keyword>
<evidence type="ECO:0000256" key="2">
    <source>
        <dbReference type="ARBA" id="ARBA00008873"/>
    </source>
</evidence>